<dbReference type="EMBL" id="MHJU01000040">
    <property type="protein sequence ID" value="OGY72247.1"/>
    <property type="molecule type" value="Genomic_DNA"/>
</dbReference>
<evidence type="ECO:0000259" key="1">
    <source>
        <dbReference type="Pfam" id="PF01850"/>
    </source>
</evidence>
<dbReference type="Pfam" id="PF01850">
    <property type="entry name" value="PIN"/>
    <property type="match status" value="1"/>
</dbReference>
<name>A0A1G2A838_9BACT</name>
<dbReference type="PANTHER" id="PTHR42188:SF1">
    <property type="entry name" value="23S RRNA-SPECIFIC ENDONUCLEASE VAPC20"/>
    <property type="match status" value="1"/>
</dbReference>
<evidence type="ECO:0000313" key="2">
    <source>
        <dbReference type="EMBL" id="OGY72247.1"/>
    </source>
</evidence>
<organism evidence="2 3">
    <name type="scientific">Candidatus Jacksonbacteria bacterium RIFCSPLOWO2_02_FULL_44_20</name>
    <dbReference type="NCBI Taxonomy" id="1798460"/>
    <lineage>
        <taxon>Bacteria</taxon>
        <taxon>Candidatus Jacksoniibacteriota</taxon>
    </lineage>
</organism>
<dbReference type="AlphaFoldDB" id="A0A1G2A838"/>
<sequence>MEKVLIDANFIIALLCSEDSCHAKAVSLSEELPQKQVQWVLNNAILYEILTVLSKRRVKPLARLFYQTVKQEGVVQFVYITHDIEEKAFIYFGRMRSNNISFFDCTLFATADAYNTKYIVSFDRHLRNKTAHTIIHAPNQLS</sequence>
<dbReference type="GO" id="GO:0004521">
    <property type="term" value="F:RNA endonuclease activity"/>
    <property type="evidence" value="ECO:0007669"/>
    <property type="project" value="InterPro"/>
</dbReference>
<feature type="domain" description="PIN" evidence="1">
    <location>
        <begin position="4"/>
        <end position="128"/>
    </location>
</feature>
<reference evidence="2 3" key="1">
    <citation type="journal article" date="2016" name="Nat. Commun.">
        <title>Thousands of microbial genomes shed light on interconnected biogeochemical processes in an aquifer system.</title>
        <authorList>
            <person name="Anantharaman K."/>
            <person name="Brown C.T."/>
            <person name="Hug L.A."/>
            <person name="Sharon I."/>
            <person name="Castelle C.J."/>
            <person name="Probst A.J."/>
            <person name="Thomas B.C."/>
            <person name="Singh A."/>
            <person name="Wilkins M.J."/>
            <person name="Karaoz U."/>
            <person name="Brodie E.L."/>
            <person name="Williams K.H."/>
            <person name="Hubbard S.S."/>
            <person name="Banfield J.F."/>
        </authorList>
    </citation>
    <scope>NUCLEOTIDE SEQUENCE [LARGE SCALE GENOMIC DNA]</scope>
</reference>
<gene>
    <name evidence="2" type="ORF">A3H61_04525</name>
</gene>
<accession>A0A1G2A838</accession>
<dbReference type="InterPro" id="IPR002716">
    <property type="entry name" value="PIN_dom"/>
</dbReference>
<dbReference type="GO" id="GO:0016075">
    <property type="term" value="P:rRNA catabolic process"/>
    <property type="evidence" value="ECO:0007669"/>
    <property type="project" value="TreeGrafter"/>
</dbReference>
<evidence type="ECO:0000313" key="3">
    <source>
        <dbReference type="Proteomes" id="UP000178315"/>
    </source>
</evidence>
<dbReference type="Proteomes" id="UP000178315">
    <property type="component" value="Unassembled WGS sequence"/>
</dbReference>
<protein>
    <recommendedName>
        <fullName evidence="1">PIN domain-containing protein</fullName>
    </recommendedName>
</protein>
<dbReference type="SUPFAM" id="SSF88723">
    <property type="entry name" value="PIN domain-like"/>
    <property type="match status" value="1"/>
</dbReference>
<comment type="caution">
    <text evidence="2">The sequence shown here is derived from an EMBL/GenBank/DDBJ whole genome shotgun (WGS) entry which is preliminary data.</text>
</comment>
<dbReference type="InterPro" id="IPR029060">
    <property type="entry name" value="PIN-like_dom_sf"/>
</dbReference>
<dbReference type="PANTHER" id="PTHR42188">
    <property type="entry name" value="23S RRNA-SPECIFIC ENDONUCLEASE VAPC20"/>
    <property type="match status" value="1"/>
</dbReference>
<dbReference type="Gene3D" id="3.40.50.1010">
    <property type="entry name" value="5'-nuclease"/>
    <property type="match status" value="1"/>
</dbReference>
<dbReference type="InterPro" id="IPR039018">
    <property type="entry name" value="VapC20-like"/>
</dbReference>
<proteinExistence type="predicted"/>